<evidence type="ECO:0000313" key="10">
    <source>
        <dbReference type="EMBL" id="GGC66890.1"/>
    </source>
</evidence>
<protein>
    <recommendedName>
        <fullName evidence="9">Phosphate transporter</fullName>
    </recommendedName>
</protein>
<evidence type="ECO:0000256" key="6">
    <source>
        <dbReference type="ARBA" id="ARBA00022692"/>
    </source>
</evidence>
<feature type="transmembrane region" description="Helical" evidence="9">
    <location>
        <begin position="102"/>
        <end position="123"/>
    </location>
</feature>
<dbReference type="Proteomes" id="UP000646833">
    <property type="component" value="Unassembled WGS sequence"/>
</dbReference>
<keyword evidence="5 9" id="KW-0592">Phosphate transport</keyword>
<evidence type="ECO:0000256" key="9">
    <source>
        <dbReference type="RuleBase" id="RU363058"/>
    </source>
</evidence>
<evidence type="ECO:0000256" key="5">
    <source>
        <dbReference type="ARBA" id="ARBA00022592"/>
    </source>
</evidence>
<comment type="function">
    <text evidence="1">Potential transporter for phosphate.</text>
</comment>
<dbReference type="PANTHER" id="PTHR11101:SF80">
    <property type="entry name" value="PHOSPHATE TRANSPORTER"/>
    <property type="match status" value="1"/>
</dbReference>
<feature type="transmembrane region" description="Helical" evidence="9">
    <location>
        <begin position="130"/>
        <end position="152"/>
    </location>
</feature>
<dbReference type="EMBL" id="BMCI01000006">
    <property type="protein sequence ID" value="GGC66890.1"/>
    <property type="molecule type" value="Genomic_DNA"/>
</dbReference>
<evidence type="ECO:0000256" key="1">
    <source>
        <dbReference type="ARBA" id="ARBA00001981"/>
    </source>
</evidence>
<evidence type="ECO:0000256" key="3">
    <source>
        <dbReference type="ARBA" id="ARBA00009916"/>
    </source>
</evidence>
<feature type="transmembrane region" description="Helical" evidence="9">
    <location>
        <begin position="72"/>
        <end position="96"/>
    </location>
</feature>
<dbReference type="GO" id="GO:0035435">
    <property type="term" value="P:phosphate ion transmembrane transport"/>
    <property type="evidence" value="ECO:0007669"/>
    <property type="project" value="TreeGrafter"/>
</dbReference>
<keyword evidence="7 9" id="KW-1133">Transmembrane helix</keyword>
<evidence type="ECO:0000256" key="8">
    <source>
        <dbReference type="ARBA" id="ARBA00023136"/>
    </source>
</evidence>
<comment type="caution">
    <text evidence="10">The sequence shown here is derived from an EMBL/GenBank/DDBJ whole genome shotgun (WGS) entry which is preliminary data.</text>
</comment>
<evidence type="ECO:0000256" key="2">
    <source>
        <dbReference type="ARBA" id="ARBA00004141"/>
    </source>
</evidence>
<organism evidence="10 11">
    <name type="scientific">Haloferax sulfurifontis</name>
    <dbReference type="NCBI Taxonomy" id="255616"/>
    <lineage>
        <taxon>Archaea</taxon>
        <taxon>Methanobacteriati</taxon>
        <taxon>Methanobacteriota</taxon>
        <taxon>Stenosarchaea group</taxon>
        <taxon>Halobacteria</taxon>
        <taxon>Halobacteriales</taxon>
        <taxon>Haloferacaceae</taxon>
        <taxon>Haloferax</taxon>
    </lineage>
</organism>
<feature type="transmembrane region" description="Helical" evidence="9">
    <location>
        <begin position="214"/>
        <end position="237"/>
    </location>
</feature>
<dbReference type="Pfam" id="PF01384">
    <property type="entry name" value="PHO4"/>
    <property type="match status" value="1"/>
</dbReference>
<comment type="similarity">
    <text evidence="3 9">Belongs to the inorganic phosphate transporter (PiT) (TC 2.A.20) family.</text>
</comment>
<feature type="transmembrane region" description="Helical" evidence="9">
    <location>
        <begin position="249"/>
        <end position="268"/>
    </location>
</feature>
<keyword evidence="6 9" id="KW-0812">Transmembrane</keyword>
<evidence type="ECO:0000313" key="11">
    <source>
        <dbReference type="Proteomes" id="UP000646833"/>
    </source>
</evidence>
<sequence length="405" mass="40305">MASVLLVLSIALLAALFMSFTVGANSNSAPVAPAVGANALSVLRAALLVGIVAGLGAILQGGSISETIGKDLVTGVAITPIAAAAALLTAATLITIGNTYGYPIPSAFTVTGAMIGSGIALGGGFAVDEYVVILGFWFAIPIVEAVLAYGLARGLRSDAIPETVGIPVLGGAVGYALANIQLTVIPTASGAQGSVARYLATTSQLLPTVVGGSYTLGMVVVSALCGLVALVGTRGLLRRDETAGINQFLVVLGLIVVFTSGGSQVGLATGPLEAVFETDLQLPSIYLLALGGGGILLGAWIRGPRLVQAVSNEYASLGPRRSIAALIPAFLIAQLAIVLGIPISFNKVMIASIVGSGLAASSSGESGVSPRKVGITLGSWVGSMLGAGLISYGLYHVLTAIPTVG</sequence>
<dbReference type="GO" id="GO:0005315">
    <property type="term" value="F:phosphate transmembrane transporter activity"/>
    <property type="evidence" value="ECO:0007669"/>
    <property type="project" value="InterPro"/>
</dbReference>
<feature type="transmembrane region" description="Helical" evidence="9">
    <location>
        <begin position="375"/>
        <end position="395"/>
    </location>
</feature>
<feature type="transmembrane region" description="Helical" evidence="9">
    <location>
        <begin position="40"/>
        <end position="60"/>
    </location>
</feature>
<accession>A0A830E9S1</accession>
<evidence type="ECO:0000256" key="7">
    <source>
        <dbReference type="ARBA" id="ARBA00022989"/>
    </source>
</evidence>
<evidence type="ECO:0000256" key="4">
    <source>
        <dbReference type="ARBA" id="ARBA00022448"/>
    </source>
</evidence>
<dbReference type="AlphaFoldDB" id="A0A830E9S1"/>
<reference evidence="10" key="2">
    <citation type="submission" date="2020-09" db="EMBL/GenBank/DDBJ databases">
        <authorList>
            <person name="Sun Q."/>
            <person name="Sedlacek I."/>
        </authorList>
    </citation>
    <scope>NUCLEOTIDE SEQUENCE</scope>
    <source>
        <strain evidence="10">CCM 7217</strain>
    </source>
</reference>
<keyword evidence="8 9" id="KW-0472">Membrane</keyword>
<dbReference type="PANTHER" id="PTHR11101">
    <property type="entry name" value="PHOSPHATE TRANSPORTER"/>
    <property type="match status" value="1"/>
</dbReference>
<keyword evidence="4 9" id="KW-0813">Transport</keyword>
<dbReference type="GO" id="GO:0016020">
    <property type="term" value="C:membrane"/>
    <property type="evidence" value="ECO:0007669"/>
    <property type="project" value="UniProtKB-SubCell"/>
</dbReference>
<dbReference type="InterPro" id="IPR001204">
    <property type="entry name" value="Phos_transporter"/>
</dbReference>
<dbReference type="RefSeq" id="WP_007276401.1">
    <property type="nucleotide sequence ID" value="NZ_BMCI01000006.1"/>
</dbReference>
<reference evidence="10" key="1">
    <citation type="journal article" date="2014" name="Int. J. Syst. Evol. Microbiol.">
        <title>Complete genome sequence of Corynebacterium casei LMG S-19264T (=DSM 44701T), isolated from a smear-ripened cheese.</title>
        <authorList>
            <consortium name="US DOE Joint Genome Institute (JGI-PGF)"/>
            <person name="Walter F."/>
            <person name="Albersmeier A."/>
            <person name="Kalinowski J."/>
            <person name="Ruckert C."/>
        </authorList>
    </citation>
    <scope>NUCLEOTIDE SEQUENCE</scope>
    <source>
        <strain evidence="10">CCM 7217</strain>
    </source>
</reference>
<feature type="transmembrane region" description="Helical" evidence="9">
    <location>
        <begin position="280"/>
        <end position="301"/>
    </location>
</feature>
<comment type="subcellular location">
    <subcellularLocation>
        <location evidence="2 9">Membrane</location>
        <topology evidence="2 9">Multi-pass membrane protein</topology>
    </subcellularLocation>
</comment>
<name>A0A830E9S1_9EURY</name>
<gene>
    <name evidence="10" type="ORF">GCM10007209_31250</name>
</gene>
<feature type="transmembrane region" description="Helical" evidence="9">
    <location>
        <begin position="322"/>
        <end position="343"/>
    </location>
</feature>
<proteinExistence type="inferred from homology"/>